<organism evidence="1 2">
    <name type="scientific">Trichinella zimbabwensis</name>
    <dbReference type="NCBI Taxonomy" id="268475"/>
    <lineage>
        <taxon>Eukaryota</taxon>
        <taxon>Metazoa</taxon>
        <taxon>Ecdysozoa</taxon>
        <taxon>Nematoda</taxon>
        <taxon>Enoplea</taxon>
        <taxon>Dorylaimia</taxon>
        <taxon>Trichinellida</taxon>
        <taxon>Trichinellidae</taxon>
        <taxon>Trichinella</taxon>
    </lineage>
</organism>
<dbReference type="AlphaFoldDB" id="A0A0V1GRK6"/>
<accession>A0A0V1GRK6</accession>
<keyword evidence="2" id="KW-1185">Reference proteome</keyword>
<sequence>MKYCPRLRHFIEYVTEMSEMFRLLKCKHPGSVLRELQRGCFPVYDGRHCANFRGYLLHQNGIVFDESLEYPLLYHYLGKYYKKGEKLEKKISSKARKQPLLYTQRNFEIFENSIFSQK</sequence>
<evidence type="ECO:0000313" key="2">
    <source>
        <dbReference type="Proteomes" id="UP000055024"/>
    </source>
</evidence>
<name>A0A0V1GRK6_9BILA</name>
<gene>
    <name evidence="1" type="ORF">T11_10312</name>
</gene>
<proteinExistence type="predicted"/>
<protein>
    <submittedName>
        <fullName evidence="1">Uncharacterized protein</fullName>
    </submittedName>
</protein>
<reference evidence="1 2" key="1">
    <citation type="submission" date="2015-01" db="EMBL/GenBank/DDBJ databases">
        <title>Evolution of Trichinella species and genotypes.</title>
        <authorList>
            <person name="Korhonen P.K."/>
            <person name="Edoardo P."/>
            <person name="Giuseppe L.R."/>
            <person name="Gasser R.B."/>
        </authorList>
    </citation>
    <scope>NUCLEOTIDE SEQUENCE [LARGE SCALE GENOMIC DNA]</scope>
    <source>
        <strain evidence="1">ISS1029</strain>
    </source>
</reference>
<dbReference type="EMBL" id="JYDP01000360">
    <property type="protein sequence ID" value="KRZ00974.1"/>
    <property type="molecule type" value="Genomic_DNA"/>
</dbReference>
<evidence type="ECO:0000313" key="1">
    <source>
        <dbReference type="EMBL" id="KRZ00974.1"/>
    </source>
</evidence>
<comment type="caution">
    <text evidence="1">The sequence shown here is derived from an EMBL/GenBank/DDBJ whole genome shotgun (WGS) entry which is preliminary data.</text>
</comment>
<dbReference type="Proteomes" id="UP000055024">
    <property type="component" value="Unassembled WGS sequence"/>
</dbReference>